<keyword evidence="6" id="KW-0472">Membrane</keyword>
<evidence type="ECO:0000313" key="8">
    <source>
        <dbReference type="EMBL" id="KAF4617283.1"/>
    </source>
</evidence>
<name>A0A8H4QUW9_9AGAR</name>
<keyword evidence="9" id="KW-1185">Reference proteome</keyword>
<dbReference type="SUPFAM" id="SSF51905">
    <property type="entry name" value="FAD/NAD(P)-binding domain"/>
    <property type="match status" value="1"/>
</dbReference>
<dbReference type="InterPro" id="IPR044926">
    <property type="entry name" value="RGS_subdomain_2"/>
</dbReference>
<dbReference type="InterPro" id="IPR036188">
    <property type="entry name" value="FAD/NAD-bd_sf"/>
</dbReference>
<feature type="compositionally biased region" description="Basic and acidic residues" evidence="5">
    <location>
        <begin position="848"/>
        <end position="864"/>
    </location>
</feature>
<dbReference type="Gene3D" id="3.30.70.2450">
    <property type="match status" value="1"/>
</dbReference>
<keyword evidence="3" id="KW-0274">FAD</keyword>
<dbReference type="SUPFAM" id="SSF48097">
    <property type="entry name" value="Regulator of G-protein signaling, RGS"/>
    <property type="match status" value="1"/>
</dbReference>
<dbReference type="Pfam" id="PF01494">
    <property type="entry name" value="FAD_binding_3"/>
    <property type="match status" value="1"/>
</dbReference>
<keyword evidence="6" id="KW-0812">Transmembrane</keyword>
<evidence type="ECO:0000256" key="6">
    <source>
        <dbReference type="SAM" id="Phobius"/>
    </source>
</evidence>
<feature type="domain" description="FAD-binding" evidence="7">
    <location>
        <begin position="943"/>
        <end position="1317"/>
    </location>
</feature>
<comment type="caution">
    <text evidence="8">The sequence shown here is derived from an EMBL/GenBank/DDBJ whole genome shotgun (WGS) entry which is preliminary data.</text>
</comment>
<reference evidence="8 9" key="1">
    <citation type="submission" date="2019-12" db="EMBL/GenBank/DDBJ databases">
        <authorList>
            <person name="Floudas D."/>
            <person name="Bentzer J."/>
            <person name="Ahren D."/>
            <person name="Johansson T."/>
            <person name="Persson P."/>
            <person name="Tunlid A."/>
        </authorList>
    </citation>
    <scope>NUCLEOTIDE SEQUENCE [LARGE SCALE GENOMIC DNA]</scope>
    <source>
        <strain evidence="8 9">CBS 102.39</strain>
    </source>
</reference>
<keyword evidence="2" id="KW-0285">Flavoprotein</keyword>
<protein>
    <recommendedName>
        <fullName evidence="7">FAD-binding domain-containing protein</fullName>
    </recommendedName>
</protein>
<keyword evidence="4" id="KW-0560">Oxidoreductase</keyword>
<sequence>MPSNHDPNEKLNHHTQPKTYRLSLKAFLTFPAFSVMQSTASSGQVTPLFKVRLEDVLDRKHLPPLGLKDFEEWLLFVEMSPENLYFILWLREYKQRYAQWQAQSAFLQNAAAAAEPAISSSHANHLHPNSPSHSLSPRPDTQKKRKRRRVQDRDYTPTGNQYSSHLAMFYARAKQTFFTPGAEYELNLTSSLLAPFLDPPPASHPLHASPSTSSSHEHNSQNPSLPTPPQTPPPTPYPPPSLFAEIEQETFRTLEASLRRFVNAQLNNVGNKRVMCGIVAGVVFCLIGLVPVLGSSFSRDAFTSPGHAWSSARLTRLAAFPGLWLGLTILLASLNGICLGVYVFGDLRQLRKFELARPAISRPLALPGPGEYVGFSSKKGKRDSMMLPMHDVPGRKASLVPEPITDIPRHPLAPVSVPPPPLPLIPPPAAPSSRVRAHDRNASTRSSTSVFTASSSTSSTASSSSSYYEHTTRIHISPVYVDEDEDGADLDGLVFYEGLDYRTGYSHGGGLSDDTEGEGGYADGYRFPPIRGLGAQGVVDATSHGSSTNADSAQQRDDALFFKTAATATFIRPFEPTSYEDEEELRKSCGLPERCQRMGGFDFEGLPPKVVLGGSSADSRGGGGKRKEGGLAMGMGMGMGMMRKDASASGFRPMSFIPSVAIPKPALELLPAMGLSAGVHRIEQSSSLSASSSSSPRPRVPLRVHIPSNVPSSSLPFPLPSASFPSPPPCSPPPLPPLLPSSSSSPHHHQLSAPPSRTGRQSILDLIARMQERCNIAKWRLQTGYLEEPDTPKGRRSLLEEGREGREREARRGVSTRSSRTLMDVDVRVDVNVDVDKDGDGGQAESTRMNEKGGFRRDADAGAEKEKERKAWKRFKLMNAVPAFAVPLTRVLSPVIVRAQWEIVVRSAAWAFVITWAVVGVLLAVPLPRFLSSHIVGGVNTQVGSGPSGLILALSLLRNGVPVRVIEKSTTNRIGQRGAGLMPRTFEAFESLGILDPVVRRAATIKPFCVYKMPEGVEVLREFNQAPYVEPTPAQPYLNQMVLGQDNLDKIIRAELEKLGCTVELGVELLSFKQDGDSVQVKLGKYHLESPNSPVKIEETSYKWLVGADGARSTVRKQLGVPFPGETSADQRIIKGDIMVQGLSDDVRLDSFAVYTFLRIEIFLSQKWHMWGEPDSGLTVVRSTETPGLFNFILGSPKLLQDLNSINEVLESEEKVKQLLKLATGNRENIAWGNIICANLYTVNVRMADTFKKGRVFLTGDAGHIHSPAGGQGLNSGVQDSFNLGWKLALVITGLARESLLETYSEERIPVIAEMLNLTKGLFKKTVANVTNEEGWKRNGAVDQLGVNYRWSSIVVDEESERLGLDRAAGSAYSVNPDEPLRAGDRAPDAPGLVVAKPAVKAGETTRLFHFFHPAKHTIIIFLEKADLGASLRALTPYSKGLLTDVIIIVKDDDNSIASRVIDEVGLDHVIVLVDREGHAYAAYNRPQQRTGVFAVRPDRIVGARVSGAEGIQRYFNGIWGHNQGNANV</sequence>
<feature type="compositionally biased region" description="Pro residues" evidence="5">
    <location>
        <begin position="416"/>
        <end position="430"/>
    </location>
</feature>
<feature type="compositionally biased region" description="Low complexity" evidence="5">
    <location>
        <begin position="118"/>
        <end position="139"/>
    </location>
</feature>
<feature type="compositionally biased region" description="Basic and acidic residues" evidence="5">
    <location>
        <begin position="790"/>
        <end position="812"/>
    </location>
</feature>
<keyword evidence="6" id="KW-1133">Transmembrane helix</keyword>
<dbReference type="InterPro" id="IPR038220">
    <property type="entry name" value="PHOX_C_sf"/>
</dbReference>
<accession>A0A8H4QUW9</accession>
<evidence type="ECO:0000256" key="4">
    <source>
        <dbReference type="ARBA" id="ARBA00023002"/>
    </source>
</evidence>
<dbReference type="GO" id="GO:0071949">
    <property type="term" value="F:FAD binding"/>
    <property type="evidence" value="ECO:0007669"/>
    <property type="project" value="InterPro"/>
</dbReference>
<feature type="transmembrane region" description="Helical" evidence="6">
    <location>
        <begin position="903"/>
        <end position="925"/>
    </location>
</feature>
<evidence type="ECO:0000259" key="7">
    <source>
        <dbReference type="Pfam" id="PF01494"/>
    </source>
</evidence>
<dbReference type="PRINTS" id="PR00420">
    <property type="entry name" value="RNGMNOXGNASE"/>
</dbReference>
<feature type="region of interest" description="Disordered" evidence="5">
    <location>
        <begin position="686"/>
        <end position="706"/>
    </location>
</feature>
<dbReference type="PANTHER" id="PTHR43004">
    <property type="entry name" value="TRK SYSTEM POTASSIUM UPTAKE PROTEIN"/>
    <property type="match status" value="1"/>
</dbReference>
<dbReference type="Gene3D" id="1.10.167.10">
    <property type="entry name" value="Regulator of G-protein Signalling 4, domain 2"/>
    <property type="match status" value="1"/>
</dbReference>
<feature type="compositionally biased region" description="Pro residues" evidence="5">
    <location>
        <begin position="225"/>
        <end position="241"/>
    </location>
</feature>
<evidence type="ECO:0000256" key="1">
    <source>
        <dbReference type="ARBA" id="ARBA00001974"/>
    </source>
</evidence>
<feature type="compositionally biased region" description="Low complexity" evidence="5">
    <location>
        <begin position="686"/>
        <end position="695"/>
    </location>
</feature>
<evidence type="ECO:0000256" key="5">
    <source>
        <dbReference type="SAM" id="MobiDB-lite"/>
    </source>
</evidence>
<feature type="region of interest" description="Disordered" evidence="5">
    <location>
        <begin position="410"/>
        <end position="468"/>
    </location>
</feature>
<comment type="cofactor">
    <cofactor evidence="1">
        <name>FAD</name>
        <dbReference type="ChEBI" id="CHEBI:57692"/>
    </cofactor>
</comment>
<feature type="compositionally biased region" description="Pro residues" evidence="5">
    <location>
        <begin position="725"/>
        <end position="739"/>
    </location>
</feature>
<dbReference type="Gene3D" id="3.40.30.20">
    <property type="match status" value="1"/>
</dbReference>
<dbReference type="PANTHER" id="PTHR43004:SF19">
    <property type="entry name" value="BINDING MONOOXYGENASE, PUTATIVE (JCVI)-RELATED"/>
    <property type="match status" value="1"/>
</dbReference>
<organism evidence="8 9">
    <name type="scientific">Agrocybe pediades</name>
    <dbReference type="NCBI Taxonomy" id="84607"/>
    <lineage>
        <taxon>Eukaryota</taxon>
        <taxon>Fungi</taxon>
        <taxon>Dikarya</taxon>
        <taxon>Basidiomycota</taxon>
        <taxon>Agaricomycotina</taxon>
        <taxon>Agaricomycetes</taxon>
        <taxon>Agaricomycetidae</taxon>
        <taxon>Agaricales</taxon>
        <taxon>Agaricineae</taxon>
        <taxon>Strophariaceae</taxon>
        <taxon>Agrocybe</taxon>
    </lineage>
</organism>
<feature type="region of interest" description="Disordered" evidence="5">
    <location>
        <begin position="834"/>
        <end position="864"/>
    </location>
</feature>
<feature type="region of interest" description="Disordered" evidence="5">
    <location>
        <begin position="787"/>
        <end position="818"/>
    </location>
</feature>
<dbReference type="GO" id="GO:0016709">
    <property type="term" value="F:oxidoreductase activity, acting on paired donors, with incorporation or reduction of molecular oxygen, NAD(P)H as one donor, and incorporation of one atom of oxygen"/>
    <property type="evidence" value="ECO:0007669"/>
    <property type="project" value="UniProtKB-ARBA"/>
</dbReference>
<feature type="region of interest" description="Disordered" evidence="5">
    <location>
        <begin position="199"/>
        <end position="242"/>
    </location>
</feature>
<dbReference type="InterPro" id="IPR050641">
    <property type="entry name" value="RIFMO-like"/>
</dbReference>
<feature type="region of interest" description="Disordered" evidence="5">
    <location>
        <begin position="721"/>
        <end position="759"/>
    </location>
</feature>
<gene>
    <name evidence="8" type="ORF">D9613_005862</name>
</gene>
<evidence type="ECO:0000256" key="3">
    <source>
        <dbReference type="ARBA" id="ARBA00022827"/>
    </source>
</evidence>
<feature type="compositionally biased region" description="Low complexity" evidence="5">
    <location>
        <begin position="740"/>
        <end position="756"/>
    </location>
</feature>
<dbReference type="InterPro" id="IPR002938">
    <property type="entry name" value="FAD-bd"/>
</dbReference>
<feature type="compositionally biased region" description="Low complexity" evidence="5">
    <location>
        <begin position="443"/>
        <end position="466"/>
    </location>
</feature>
<feature type="region of interest" description="Disordered" evidence="5">
    <location>
        <begin position="118"/>
        <end position="159"/>
    </location>
</feature>
<evidence type="ECO:0000256" key="2">
    <source>
        <dbReference type="ARBA" id="ARBA00022630"/>
    </source>
</evidence>
<feature type="transmembrane region" description="Helical" evidence="6">
    <location>
        <begin position="317"/>
        <end position="344"/>
    </location>
</feature>
<proteinExistence type="predicted"/>
<dbReference type="Gene3D" id="3.50.50.60">
    <property type="entry name" value="FAD/NAD(P)-binding domain"/>
    <property type="match status" value="1"/>
</dbReference>
<dbReference type="EMBL" id="JAACJL010000030">
    <property type="protein sequence ID" value="KAF4617283.1"/>
    <property type="molecule type" value="Genomic_DNA"/>
</dbReference>
<feature type="transmembrane region" description="Helical" evidence="6">
    <location>
        <begin position="274"/>
        <end position="297"/>
    </location>
</feature>
<evidence type="ECO:0000313" key="9">
    <source>
        <dbReference type="Proteomes" id="UP000521872"/>
    </source>
</evidence>
<feature type="compositionally biased region" description="Low complexity" evidence="5">
    <location>
        <begin position="204"/>
        <end position="224"/>
    </location>
</feature>
<dbReference type="Proteomes" id="UP000521872">
    <property type="component" value="Unassembled WGS sequence"/>
</dbReference>
<dbReference type="InterPro" id="IPR036305">
    <property type="entry name" value="RGS_sf"/>
</dbReference>